<sequence>MTSQLNQRALDMLRQTESELQNVKNQYNELLQAFNHNLDLIKERDQELQLQDQEISKLKENFKHTKSVELLQDKLLQQESIAQQHREESKSLRAQLQNALLNTSENIQQQESAKSQLDVELQKSKQFQFLLQKSQETTKNLSLKLADLEAQNSNLMANSTQTKIQIEVQAQKMDQMQFRIDDLQSIQGSLTKQKQGFEEQIFELKSDNQRLSIEYVKAKEELVKTTRQITADKASMELIYNQQKDKIKTLKSENKHLQSLNQKLSQNTHKINCESAQNVQILAQKSENYEVILAQNEAQIAALNGQIREKDNLIRNLDLKYVEQINSKQADLNYKSTQQQRNQIESDEKIRKLTSELQQEKAKNSQLFSQIKDIQAREIEDKQSSNYSLIVKQMRQDMENAAEKIRDLEDQLLRSGKSKSNSNLEKSNLETQILSLKTEINRLKQENLDLTHQIRMETQKNLINYAEKASTQELDLVEKLKNKLKEAVDTLRNLSQQNENLEKEVVIYKQKYTSLMDIYNQQQSDKMRNTVQHNSGYNNVGGQQIENMIGEYSPINTLQQLAPVVSLNNKVMESDHRYTTIDDFPSRITFDDSLREGISDILKNAGIK</sequence>
<evidence type="ECO:0000256" key="1">
    <source>
        <dbReference type="SAM" id="Coils"/>
    </source>
</evidence>
<proteinExistence type="predicted"/>
<evidence type="ECO:0000313" key="3">
    <source>
        <dbReference type="EMBL" id="KAH0573741.1"/>
    </source>
</evidence>
<evidence type="ECO:0000313" key="4">
    <source>
        <dbReference type="Proteomes" id="UP000018208"/>
    </source>
</evidence>
<feature type="coiled-coil region" evidence="1">
    <location>
        <begin position="194"/>
        <end position="267"/>
    </location>
</feature>
<dbReference type="VEuPathDB" id="GiardiaDB:SS50377_23676"/>
<dbReference type="EMBL" id="AUWU02000004">
    <property type="protein sequence ID" value="KAH0573741.1"/>
    <property type="molecule type" value="Genomic_DNA"/>
</dbReference>
<feature type="coiled-coil region" evidence="1">
    <location>
        <begin position="350"/>
        <end position="511"/>
    </location>
</feature>
<accession>V6M5P2</accession>
<reference evidence="2 3" key="1">
    <citation type="journal article" date="2014" name="PLoS Genet.">
        <title>The Genome of Spironucleus salmonicida Highlights a Fish Pathogen Adapted to Fluctuating Environments.</title>
        <authorList>
            <person name="Xu F."/>
            <person name="Jerlstrom-Hultqvist J."/>
            <person name="Einarsson E."/>
            <person name="Astvaldsson A."/>
            <person name="Svard S.G."/>
            <person name="Andersson J.O."/>
        </authorList>
    </citation>
    <scope>NUCLEOTIDE SEQUENCE</scope>
    <source>
        <strain evidence="3">ATCC 50377</strain>
    </source>
</reference>
<keyword evidence="4" id="KW-1185">Reference proteome</keyword>
<protein>
    <submittedName>
        <fullName evidence="2">Uncharacterized protein</fullName>
    </submittedName>
</protein>
<evidence type="ECO:0000313" key="2">
    <source>
        <dbReference type="EMBL" id="EST48659.1"/>
    </source>
</evidence>
<dbReference type="Proteomes" id="UP000018208">
    <property type="component" value="Unassembled WGS sequence"/>
</dbReference>
<feature type="coiled-coil region" evidence="1">
    <location>
        <begin position="6"/>
        <end position="165"/>
    </location>
</feature>
<keyword evidence="1" id="KW-0175">Coiled coil</keyword>
<organism evidence="2">
    <name type="scientific">Spironucleus salmonicida</name>
    <dbReference type="NCBI Taxonomy" id="348837"/>
    <lineage>
        <taxon>Eukaryota</taxon>
        <taxon>Metamonada</taxon>
        <taxon>Diplomonadida</taxon>
        <taxon>Hexamitidae</taxon>
        <taxon>Hexamitinae</taxon>
        <taxon>Spironucleus</taxon>
    </lineage>
</organism>
<name>V6M5P2_9EUKA</name>
<dbReference type="EMBL" id="KI545981">
    <property type="protein sequence ID" value="EST48659.1"/>
    <property type="molecule type" value="Genomic_DNA"/>
</dbReference>
<dbReference type="AlphaFoldDB" id="V6M5P2"/>
<reference evidence="3" key="2">
    <citation type="submission" date="2020-12" db="EMBL/GenBank/DDBJ databases">
        <title>New Spironucleus salmonicida genome in near-complete chromosomes.</title>
        <authorList>
            <person name="Xu F."/>
            <person name="Kurt Z."/>
            <person name="Jimenez-Gonzalez A."/>
            <person name="Astvaldsson A."/>
            <person name="Andersson J.O."/>
            <person name="Svard S.G."/>
        </authorList>
    </citation>
    <scope>NUCLEOTIDE SEQUENCE</scope>
    <source>
        <strain evidence="3">ATCC 50377</strain>
    </source>
</reference>
<gene>
    <name evidence="2" type="ORF">SS50377_11272</name>
    <name evidence="3" type="ORF">SS50377_23676</name>
</gene>